<dbReference type="AlphaFoldDB" id="A0A7K1G8I3"/>
<dbReference type="EMBL" id="WJYA01000002">
    <property type="protein sequence ID" value="MTE25587.1"/>
    <property type="molecule type" value="Genomic_DNA"/>
</dbReference>
<sequence>MSTDLRKKGFRKKVSDIYKSDLGYYAVRPVYKVYEFILKMIPSDVLVKNSFKKHMGYSLDLKNPKTLNEKINWLKVYNRKDIHTIIADKYKVREYIKEKIGEEYLIPLLFHTKNPEDIRPENLPDVDHIIKCNHDSSGGVVVKDKSTIDWKKTRKRFKRLLKQNHYYATREWQYKNIEPRIVVEKLLTTEDGNLPDDYKIHCFNGKVQFFGVDVDRHLPTRGRNLYDTNWNLLPCNWGRPNGRDLPRPKNLEEMIALAEKLAKDFIYLRVDFYSVKGKTYFGELTLHQSSGFRKFWQQECDEKFGQKLNIEHLINSRLTKS</sequence>
<comment type="caution">
    <text evidence="1">The sequence shown here is derived from an EMBL/GenBank/DDBJ whole genome shotgun (WGS) entry which is preliminary data.</text>
</comment>
<keyword evidence="2" id="KW-1185">Reference proteome</keyword>
<dbReference type="InterPro" id="IPR029465">
    <property type="entry name" value="ATPgrasp_TupA"/>
</dbReference>
<keyword evidence="1" id="KW-0808">Transferase</keyword>
<evidence type="ECO:0000313" key="2">
    <source>
        <dbReference type="Proteomes" id="UP000447545"/>
    </source>
</evidence>
<reference evidence="1 2" key="1">
    <citation type="submission" date="2019-11" db="EMBL/GenBank/DDBJ databases">
        <title>Winogradskyella ouciana sp. nov., isolated from the hadal seawater of the Mariana Trench.</title>
        <authorList>
            <person name="Liu R."/>
        </authorList>
    </citation>
    <scope>NUCLEOTIDE SEQUENCE [LARGE SCALE GENOMIC DNA]</scope>
    <source>
        <strain evidence="1 2">ZXX205</strain>
    </source>
</reference>
<gene>
    <name evidence="1" type="ORF">F1003_01480</name>
</gene>
<organism evidence="1 2">
    <name type="scientific">Winogradskyella ouciana</name>
    <dbReference type="NCBI Taxonomy" id="2608631"/>
    <lineage>
        <taxon>Bacteria</taxon>
        <taxon>Pseudomonadati</taxon>
        <taxon>Bacteroidota</taxon>
        <taxon>Flavobacteriia</taxon>
        <taxon>Flavobacteriales</taxon>
        <taxon>Flavobacteriaceae</taxon>
        <taxon>Winogradskyella</taxon>
    </lineage>
</organism>
<dbReference type="RefSeq" id="WP_155087429.1">
    <property type="nucleotide sequence ID" value="NZ_WJYA01000002.1"/>
</dbReference>
<proteinExistence type="predicted"/>
<evidence type="ECO:0000313" key="1">
    <source>
        <dbReference type="EMBL" id="MTE25587.1"/>
    </source>
</evidence>
<dbReference type="GO" id="GO:0016740">
    <property type="term" value="F:transferase activity"/>
    <property type="evidence" value="ECO:0007669"/>
    <property type="project" value="UniProtKB-KW"/>
</dbReference>
<accession>A0A7K1G8I3</accession>
<dbReference type="Pfam" id="PF14305">
    <property type="entry name" value="ATPgrasp_TupA"/>
    <property type="match status" value="1"/>
</dbReference>
<dbReference type="Proteomes" id="UP000447545">
    <property type="component" value="Unassembled WGS sequence"/>
</dbReference>
<name>A0A7K1G8I3_9FLAO</name>
<protein>
    <submittedName>
        <fullName evidence="1">Glycosyl transferase</fullName>
    </submittedName>
</protein>